<evidence type="ECO:0000313" key="2">
    <source>
        <dbReference type="Proteomes" id="UP000030108"/>
    </source>
</evidence>
<dbReference type="EMBL" id="JATN01000311">
    <property type="protein sequence ID" value="EUC65710.1"/>
    <property type="molecule type" value="Genomic_DNA"/>
</dbReference>
<protein>
    <submittedName>
        <fullName evidence="1">Uncharacterized protein</fullName>
    </submittedName>
</protein>
<dbReference type="OrthoDB" id="10354241at2759"/>
<dbReference type="AlphaFoldDB" id="X8JP33"/>
<proteinExistence type="predicted"/>
<sequence>MNSSDSSPRHQILVTGVPDPDPRYLLNSHANVKYEVSHFNLSYPPKGSHHGRDIEITRVDLRDADIHRNETSNAGPPKKQKQVVEWEGVEPAPRRVKWSGVDYFCAIHIKKDRVIATYDPRETTFELKGSLALENESDTDIINELVASWVIHEYKAREYMRGKLEPHIYPWTRFDDNYKKYGIPFPDSGTAAETKGAPDYTFTSQANQTPTTSKEDVIVAPEGSLARNCMMTVATSEGNFGPRKMVTPWQDDYQLVRMKDAMTQTDPQPPDY</sequence>
<organism evidence="1 2">
    <name type="scientific">Rhizoctonia solani AG-3 Rhs1AP</name>
    <dbReference type="NCBI Taxonomy" id="1086054"/>
    <lineage>
        <taxon>Eukaryota</taxon>
        <taxon>Fungi</taxon>
        <taxon>Dikarya</taxon>
        <taxon>Basidiomycota</taxon>
        <taxon>Agaricomycotina</taxon>
        <taxon>Agaricomycetes</taxon>
        <taxon>Cantharellales</taxon>
        <taxon>Ceratobasidiaceae</taxon>
        <taxon>Rhizoctonia</taxon>
    </lineage>
</organism>
<comment type="caution">
    <text evidence="1">The sequence shown here is derived from an EMBL/GenBank/DDBJ whole genome shotgun (WGS) entry which is preliminary data.</text>
</comment>
<reference evidence="2" key="1">
    <citation type="journal article" date="2014" name="Genome Announc.">
        <title>Draft genome sequence of the plant-pathogenic soil fungus Rhizoctonia solani anastomosis group 3 strain Rhs1AP.</title>
        <authorList>
            <person name="Cubeta M.A."/>
            <person name="Thomas E."/>
            <person name="Dean R.A."/>
            <person name="Jabaji S."/>
            <person name="Neate S.M."/>
            <person name="Tavantzis S."/>
            <person name="Toda T."/>
            <person name="Vilgalys R."/>
            <person name="Bharathan N."/>
            <person name="Fedorova-Abrams N."/>
            <person name="Pakala S.B."/>
            <person name="Pakala S.M."/>
            <person name="Zafar N."/>
            <person name="Joardar V."/>
            <person name="Losada L."/>
            <person name="Nierman W.C."/>
        </authorList>
    </citation>
    <scope>NUCLEOTIDE SEQUENCE [LARGE SCALE GENOMIC DNA]</scope>
    <source>
        <strain evidence="2">AG-3</strain>
    </source>
</reference>
<feature type="non-terminal residue" evidence="1">
    <location>
        <position position="272"/>
    </location>
</feature>
<dbReference type="Proteomes" id="UP000030108">
    <property type="component" value="Unassembled WGS sequence"/>
</dbReference>
<gene>
    <name evidence="1" type="ORF">RSOL_452370</name>
</gene>
<accession>X8JP33</accession>
<name>X8JP33_9AGAM</name>
<evidence type="ECO:0000313" key="1">
    <source>
        <dbReference type="EMBL" id="EUC65710.1"/>
    </source>
</evidence>